<evidence type="ECO:0000313" key="7">
    <source>
        <dbReference type="EMBL" id="ANF98859.1"/>
    </source>
</evidence>
<evidence type="ECO:0000313" key="8">
    <source>
        <dbReference type="Proteomes" id="UP000078148"/>
    </source>
</evidence>
<evidence type="ECO:0000256" key="2">
    <source>
        <dbReference type="ARBA" id="ARBA00022801"/>
    </source>
</evidence>
<proteinExistence type="inferred from homology"/>
<gene>
    <name evidence="7" type="ORF">AR543_15720</name>
</gene>
<feature type="active site" description="Proton donor" evidence="4">
    <location>
        <position position="203"/>
    </location>
</feature>
<protein>
    <submittedName>
        <fullName evidence="7">Mannanase</fullName>
    </submittedName>
</protein>
<keyword evidence="3 4" id="KW-0326">Glycosidase</keyword>
<dbReference type="Gene3D" id="2.60.120.430">
    <property type="entry name" value="Galactose-binding lectin"/>
    <property type="match status" value="1"/>
</dbReference>
<dbReference type="Gene3D" id="3.20.20.80">
    <property type="entry name" value="Glycosidases"/>
    <property type="match status" value="1"/>
</dbReference>
<dbReference type="InterPro" id="IPR008979">
    <property type="entry name" value="Galactose-bd-like_sf"/>
</dbReference>
<sequence length="682" mass="76031">MLAFTPTLSAMAESGSTSSTPTITESSKSRQPTVNLADHNATRSTRSLFAYLNQLQGKEIIFGHQHATTEGIAITAHDGSQSEVQNSVGDLPGMFGWDTLSLEGKEKPGVYGGTAEQSRDELVRVMKSAYEQGGVLALSSHMPNFVTGGDFYDTKGNVISHILPGGDKHAEYNAFLDKIADFALHLKDDRGEEIPVIFRPFHEQNGGWFWWGAPYRTNEQYIEIYRYTVEYLRDVKGVHNFLYAFSPNVPFNDSRETYLATYPGDDYVDILGLDAYYDGNTSVWYDNVVKDARLVVQLAEEKGKVPALTEFGYSNVKPTGTKDLQFYTRLLSALKNDPEASKLTYMLTWANFGTDSIFVPYRNAPNGLSDHELLPDFTDFYADPYTAFDREVQAAQPYDLRVKTEQEQPFLHIVSPTNNETVRLSEPSTLRVRILDAKIDRVTYQTRTDATEHKLTRDRQGMYYTASWQPDATLAEDGTPLIVKAYLKNGQVLTQTIQVYVSDSDGSVDPLVVDTFETYKGSNELLDNAYTLAGDPNTISLDTGNKQDGRYGLKYDYTLAAQGYTGESLNMQGADWSGTDALQFWLKPDGSGNKLVIQINAGGTSFEAYPSLRSTESGVVKIPFSEFEPAPWDTANAGKTMDAEALRDIRMFSIYVNKAEAVDVPAGTLYFDDIRAYTKEQQ</sequence>
<keyword evidence="8" id="KW-1185">Reference proteome</keyword>
<dbReference type="EMBL" id="CP013023">
    <property type="protein sequence ID" value="ANF98859.1"/>
    <property type="molecule type" value="Genomic_DNA"/>
</dbReference>
<dbReference type="PANTHER" id="PTHR40079:SF4">
    <property type="entry name" value="GH26 DOMAIN-CONTAINING PROTEIN-RELATED"/>
    <property type="match status" value="1"/>
</dbReference>
<evidence type="ECO:0000259" key="6">
    <source>
        <dbReference type="PROSITE" id="PS51764"/>
    </source>
</evidence>
<dbReference type="PRINTS" id="PR00739">
    <property type="entry name" value="GLHYDRLASE26"/>
</dbReference>
<dbReference type="Pfam" id="PF02156">
    <property type="entry name" value="Glyco_hydro_26"/>
    <property type="match status" value="1"/>
</dbReference>
<dbReference type="InterPro" id="IPR022790">
    <property type="entry name" value="GH26_dom"/>
</dbReference>
<evidence type="ECO:0000256" key="1">
    <source>
        <dbReference type="ARBA" id="ARBA00007754"/>
    </source>
</evidence>
<dbReference type="InterPro" id="IPR000805">
    <property type="entry name" value="Glyco_hydro_26"/>
</dbReference>
<dbReference type="Pfam" id="PF03425">
    <property type="entry name" value="CBM_11"/>
    <property type="match status" value="1"/>
</dbReference>
<evidence type="ECO:0000256" key="5">
    <source>
        <dbReference type="SAM" id="MobiDB-lite"/>
    </source>
</evidence>
<dbReference type="STRING" id="1616788.AR543_15720"/>
<dbReference type="SUPFAM" id="SSF51445">
    <property type="entry name" value="(Trans)glycosidases"/>
    <property type="match status" value="1"/>
</dbReference>
<dbReference type="GO" id="GO:0030245">
    <property type="term" value="P:cellulose catabolic process"/>
    <property type="evidence" value="ECO:0007669"/>
    <property type="project" value="InterPro"/>
</dbReference>
<dbReference type="InterPro" id="IPR013783">
    <property type="entry name" value="Ig-like_fold"/>
</dbReference>
<reference evidence="7 8" key="2">
    <citation type="journal article" date="2016" name="Int. J. Syst. Evol. Microbiol.">
        <title>Paenibacillus bovis sp. nov., isolated from raw yak (Bos grunniens) milk.</title>
        <authorList>
            <person name="Gao C."/>
            <person name="Han J."/>
            <person name="Liu Z."/>
            <person name="Xu X."/>
            <person name="Hang F."/>
            <person name="Wu Z."/>
        </authorList>
    </citation>
    <scope>NUCLEOTIDE SEQUENCE [LARGE SCALE GENOMIC DNA]</scope>
    <source>
        <strain evidence="7 8">BD3526</strain>
    </source>
</reference>
<dbReference type="GO" id="GO:0008810">
    <property type="term" value="F:cellulase activity"/>
    <property type="evidence" value="ECO:0007669"/>
    <property type="project" value="InterPro"/>
</dbReference>
<accession>A0A172ZMS8</accession>
<organism evidence="7 8">
    <name type="scientific">Paenibacillus bovis</name>
    <dbReference type="NCBI Taxonomy" id="1616788"/>
    <lineage>
        <taxon>Bacteria</taxon>
        <taxon>Bacillati</taxon>
        <taxon>Bacillota</taxon>
        <taxon>Bacilli</taxon>
        <taxon>Bacillales</taxon>
        <taxon>Paenibacillaceae</taxon>
        <taxon>Paenibacillus</taxon>
    </lineage>
</organism>
<keyword evidence="2 4" id="KW-0378">Hydrolase</keyword>
<dbReference type="GO" id="GO:0016985">
    <property type="term" value="F:mannan endo-1,4-beta-mannosidase activity"/>
    <property type="evidence" value="ECO:0007669"/>
    <property type="project" value="InterPro"/>
</dbReference>
<dbReference type="InterPro" id="IPR005087">
    <property type="entry name" value="CBM11"/>
</dbReference>
<dbReference type="PANTHER" id="PTHR40079">
    <property type="entry name" value="MANNAN ENDO-1,4-BETA-MANNOSIDASE E-RELATED"/>
    <property type="match status" value="1"/>
</dbReference>
<dbReference type="SUPFAM" id="SSF49785">
    <property type="entry name" value="Galactose-binding domain-like"/>
    <property type="match status" value="1"/>
</dbReference>
<dbReference type="GO" id="GO:0006080">
    <property type="term" value="P:substituted mannan metabolic process"/>
    <property type="evidence" value="ECO:0007669"/>
    <property type="project" value="InterPro"/>
</dbReference>
<comment type="similarity">
    <text evidence="1 4">Belongs to the glycosyl hydrolase 26 family.</text>
</comment>
<dbReference type="KEGG" id="pbv:AR543_15720"/>
<dbReference type="PROSITE" id="PS51764">
    <property type="entry name" value="GH26"/>
    <property type="match status" value="1"/>
</dbReference>
<feature type="domain" description="GH26" evidence="6">
    <location>
        <begin position="43"/>
        <end position="390"/>
    </location>
</feature>
<feature type="active site" description="Nucleophile" evidence="4">
    <location>
        <position position="310"/>
    </location>
</feature>
<evidence type="ECO:0000256" key="4">
    <source>
        <dbReference type="PROSITE-ProRule" id="PRU01100"/>
    </source>
</evidence>
<feature type="region of interest" description="Disordered" evidence="5">
    <location>
        <begin position="1"/>
        <end position="39"/>
    </location>
</feature>
<dbReference type="Gene3D" id="2.60.40.10">
    <property type="entry name" value="Immunoglobulins"/>
    <property type="match status" value="1"/>
</dbReference>
<feature type="compositionally biased region" description="Low complexity" evidence="5">
    <location>
        <begin position="14"/>
        <end position="26"/>
    </location>
</feature>
<evidence type="ECO:0000256" key="3">
    <source>
        <dbReference type="ARBA" id="ARBA00023295"/>
    </source>
</evidence>
<dbReference type="Proteomes" id="UP000078148">
    <property type="component" value="Chromosome"/>
</dbReference>
<name>A0A172ZMS8_9BACL</name>
<dbReference type="AlphaFoldDB" id="A0A172ZMS8"/>
<reference evidence="8" key="1">
    <citation type="submission" date="2015-10" db="EMBL/GenBank/DDBJ databases">
        <title>Genome of Paenibacillus bovis sp. nov.</title>
        <authorList>
            <person name="Wu Z."/>
            <person name="Gao C."/>
            <person name="Liu Z."/>
            <person name="Zheng H."/>
        </authorList>
    </citation>
    <scope>NUCLEOTIDE SEQUENCE [LARGE SCALE GENOMIC DNA]</scope>
    <source>
        <strain evidence="8">BD3526</strain>
    </source>
</reference>
<dbReference type="InterPro" id="IPR017853">
    <property type="entry name" value="GH"/>
</dbReference>
<dbReference type="Pfam" id="PF17957">
    <property type="entry name" value="Big_7"/>
    <property type="match status" value="1"/>
</dbReference>